<gene>
    <name evidence="2" type="ORF">HUJ06_008109</name>
</gene>
<dbReference type="AlphaFoldDB" id="A0A822Z7J0"/>
<feature type="region of interest" description="Disordered" evidence="1">
    <location>
        <begin position="31"/>
        <end position="66"/>
    </location>
</feature>
<sequence length="66" mass="7442">MCSVPWRWSSISPFVEMGSRAEGTETTIATSLTCSGNGWNEVGGGEEEGRERDKEVRVETERFWDK</sequence>
<dbReference type="EMBL" id="DUZY01000004">
    <property type="protein sequence ID" value="DAD37468.1"/>
    <property type="molecule type" value="Genomic_DNA"/>
</dbReference>
<evidence type="ECO:0000313" key="3">
    <source>
        <dbReference type="Proteomes" id="UP000607653"/>
    </source>
</evidence>
<evidence type="ECO:0000256" key="1">
    <source>
        <dbReference type="SAM" id="MobiDB-lite"/>
    </source>
</evidence>
<organism evidence="2 3">
    <name type="scientific">Nelumbo nucifera</name>
    <name type="common">Sacred lotus</name>
    <dbReference type="NCBI Taxonomy" id="4432"/>
    <lineage>
        <taxon>Eukaryota</taxon>
        <taxon>Viridiplantae</taxon>
        <taxon>Streptophyta</taxon>
        <taxon>Embryophyta</taxon>
        <taxon>Tracheophyta</taxon>
        <taxon>Spermatophyta</taxon>
        <taxon>Magnoliopsida</taxon>
        <taxon>Proteales</taxon>
        <taxon>Nelumbonaceae</taxon>
        <taxon>Nelumbo</taxon>
    </lineage>
</organism>
<reference evidence="2 3" key="1">
    <citation type="journal article" date="2020" name="Mol. Biol. Evol.">
        <title>Distinct Expression and Methylation Patterns for Genes with Different Fates following a Single Whole-Genome Duplication in Flowering Plants.</title>
        <authorList>
            <person name="Shi T."/>
            <person name="Rahmani R.S."/>
            <person name="Gugger P.F."/>
            <person name="Wang M."/>
            <person name="Li H."/>
            <person name="Zhang Y."/>
            <person name="Li Z."/>
            <person name="Wang Q."/>
            <person name="Van de Peer Y."/>
            <person name="Marchal K."/>
            <person name="Chen J."/>
        </authorList>
    </citation>
    <scope>NUCLEOTIDE SEQUENCE [LARGE SCALE GENOMIC DNA]</scope>
    <source>
        <tissue evidence="2">Leaf</tissue>
    </source>
</reference>
<protein>
    <submittedName>
        <fullName evidence="2">Uncharacterized protein</fullName>
    </submittedName>
</protein>
<accession>A0A822Z7J0</accession>
<feature type="compositionally biased region" description="Basic and acidic residues" evidence="1">
    <location>
        <begin position="47"/>
        <end position="66"/>
    </location>
</feature>
<proteinExistence type="predicted"/>
<keyword evidence="3" id="KW-1185">Reference proteome</keyword>
<dbReference type="Proteomes" id="UP000607653">
    <property type="component" value="Unassembled WGS sequence"/>
</dbReference>
<name>A0A822Z7J0_NELNU</name>
<evidence type="ECO:0000313" key="2">
    <source>
        <dbReference type="EMBL" id="DAD37468.1"/>
    </source>
</evidence>
<comment type="caution">
    <text evidence="2">The sequence shown here is derived from an EMBL/GenBank/DDBJ whole genome shotgun (WGS) entry which is preliminary data.</text>
</comment>